<name>A0A0C3B5L2_PILCF</name>
<protein>
    <submittedName>
        <fullName evidence="1">Uncharacterized protein</fullName>
    </submittedName>
</protein>
<dbReference type="Proteomes" id="UP000054166">
    <property type="component" value="Unassembled WGS sequence"/>
</dbReference>
<sequence length="57" mass="6054">MAIIGDGCPVEMKIFIFRIGNTDLSAAMMSGLLGLAEKHFGAQRVSSVSHSASLKRC</sequence>
<accession>A0A0C3B5L2</accession>
<reference evidence="1 2" key="1">
    <citation type="submission" date="2014-04" db="EMBL/GenBank/DDBJ databases">
        <authorList>
            <consortium name="DOE Joint Genome Institute"/>
            <person name="Kuo A."/>
            <person name="Tarkka M."/>
            <person name="Buscot F."/>
            <person name="Kohler A."/>
            <person name="Nagy L.G."/>
            <person name="Floudas D."/>
            <person name="Copeland A."/>
            <person name="Barry K.W."/>
            <person name="Cichocki N."/>
            <person name="Veneault-Fourrey C."/>
            <person name="LaButti K."/>
            <person name="Lindquist E.A."/>
            <person name="Lipzen A."/>
            <person name="Lundell T."/>
            <person name="Morin E."/>
            <person name="Murat C."/>
            <person name="Sun H."/>
            <person name="Tunlid A."/>
            <person name="Henrissat B."/>
            <person name="Grigoriev I.V."/>
            <person name="Hibbett D.S."/>
            <person name="Martin F."/>
            <person name="Nordberg H.P."/>
            <person name="Cantor M.N."/>
            <person name="Hua S.X."/>
        </authorList>
    </citation>
    <scope>NUCLEOTIDE SEQUENCE [LARGE SCALE GENOMIC DNA]</scope>
    <source>
        <strain evidence="1 2">F 1598</strain>
    </source>
</reference>
<keyword evidence="2" id="KW-1185">Reference proteome</keyword>
<evidence type="ECO:0000313" key="2">
    <source>
        <dbReference type="Proteomes" id="UP000054166"/>
    </source>
</evidence>
<dbReference type="HOGENOM" id="CLU_2997252_0_0_1"/>
<dbReference type="AlphaFoldDB" id="A0A0C3B5L2"/>
<dbReference type="InParanoid" id="A0A0C3B5L2"/>
<evidence type="ECO:0000313" key="1">
    <source>
        <dbReference type="EMBL" id="KIM81528.1"/>
    </source>
</evidence>
<proteinExistence type="predicted"/>
<gene>
    <name evidence="1" type="ORF">PILCRDRAFT_821306</name>
</gene>
<dbReference type="EMBL" id="KN832998">
    <property type="protein sequence ID" value="KIM81528.1"/>
    <property type="molecule type" value="Genomic_DNA"/>
</dbReference>
<organism evidence="1 2">
    <name type="scientific">Piloderma croceum (strain F 1598)</name>
    <dbReference type="NCBI Taxonomy" id="765440"/>
    <lineage>
        <taxon>Eukaryota</taxon>
        <taxon>Fungi</taxon>
        <taxon>Dikarya</taxon>
        <taxon>Basidiomycota</taxon>
        <taxon>Agaricomycotina</taxon>
        <taxon>Agaricomycetes</taxon>
        <taxon>Agaricomycetidae</taxon>
        <taxon>Atheliales</taxon>
        <taxon>Atheliaceae</taxon>
        <taxon>Piloderma</taxon>
    </lineage>
</organism>
<reference evidence="2" key="2">
    <citation type="submission" date="2015-01" db="EMBL/GenBank/DDBJ databases">
        <title>Evolutionary Origins and Diversification of the Mycorrhizal Mutualists.</title>
        <authorList>
            <consortium name="DOE Joint Genome Institute"/>
            <consortium name="Mycorrhizal Genomics Consortium"/>
            <person name="Kohler A."/>
            <person name="Kuo A."/>
            <person name="Nagy L.G."/>
            <person name="Floudas D."/>
            <person name="Copeland A."/>
            <person name="Barry K.W."/>
            <person name="Cichocki N."/>
            <person name="Veneault-Fourrey C."/>
            <person name="LaButti K."/>
            <person name="Lindquist E.A."/>
            <person name="Lipzen A."/>
            <person name="Lundell T."/>
            <person name="Morin E."/>
            <person name="Murat C."/>
            <person name="Riley R."/>
            <person name="Ohm R."/>
            <person name="Sun H."/>
            <person name="Tunlid A."/>
            <person name="Henrissat B."/>
            <person name="Grigoriev I.V."/>
            <person name="Hibbett D.S."/>
            <person name="Martin F."/>
        </authorList>
    </citation>
    <scope>NUCLEOTIDE SEQUENCE [LARGE SCALE GENOMIC DNA]</scope>
    <source>
        <strain evidence="2">F 1598</strain>
    </source>
</reference>